<feature type="compositionally biased region" description="Basic residues" evidence="1">
    <location>
        <begin position="87"/>
        <end position="108"/>
    </location>
</feature>
<gene>
    <name evidence="3" type="ORF">KUM_0227</name>
</gene>
<proteinExistence type="predicted"/>
<accession>I7IKB0</accession>
<dbReference type="KEGG" id="tat:KUM_0227"/>
<evidence type="ECO:0000256" key="2">
    <source>
        <dbReference type="SAM" id="SignalP"/>
    </source>
</evidence>
<dbReference type="BioCyc" id="TASI1091495:G13GE-227-MONOMER"/>
<feature type="compositionally biased region" description="Basic and acidic residues" evidence="1">
    <location>
        <begin position="109"/>
        <end position="132"/>
    </location>
</feature>
<reference evidence="3" key="1">
    <citation type="journal article" date="2012" name="Vet. Microbiol.">
        <title>Comparative genomic analyses of the Taylorellae.</title>
        <authorList>
            <person name="Hauser H."/>
            <person name="Richter D.C."/>
            <person name="van Tonder A."/>
            <person name="Clark L."/>
            <person name="Preston A."/>
        </authorList>
    </citation>
    <scope>NUCLEOTIDE SEQUENCE</scope>
    <source>
        <strain evidence="3">14/45</strain>
    </source>
</reference>
<keyword evidence="2" id="KW-0732">Signal</keyword>
<dbReference type="HOGENOM" id="CLU_1916063_0_0_4"/>
<evidence type="ECO:0000256" key="1">
    <source>
        <dbReference type="SAM" id="MobiDB-lite"/>
    </source>
</evidence>
<dbReference type="AlphaFoldDB" id="I7IKB0"/>
<evidence type="ECO:0008006" key="4">
    <source>
        <dbReference type="Google" id="ProtNLM"/>
    </source>
</evidence>
<protein>
    <recommendedName>
        <fullName evidence="4">Pentapeptide MXKDX repeat protein</fullName>
    </recommendedName>
</protein>
<feature type="region of interest" description="Disordered" evidence="1">
    <location>
        <begin position="29"/>
        <end position="132"/>
    </location>
</feature>
<feature type="signal peptide" evidence="2">
    <location>
        <begin position="1"/>
        <end position="19"/>
    </location>
</feature>
<feature type="compositionally biased region" description="Basic and acidic residues" evidence="1">
    <location>
        <begin position="71"/>
        <end position="86"/>
    </location>
</feature>
<name>I7IKB0_9BURK</name>
<feature type="compositionally biased region" description="Polar residues" evidence="1">
    <location>
        <begin position="54"/>
        <end position="63"/>
    </location>
</feature>
<dbReference type="RefSeq" id="WP_015551189.1">
    <property type="nucleotide sequence ID" value="NC_021033.1"/>
</dbReference>
<dbReference type="EMBL" id="HE681424">
    <property type="protein sequence ID" value="CCG19032.1"/>
    <property type="molecule type" value="Genomic_DNA"/>
</dbReference>
<organism evidence="3">
    <name type="scientific">Taylorella asinigenitalis 14/45</name>
    <dbReference type="NCBI Taxonomy" id="1091495"/>
    <lineage>
        <taxon>Bacteria</taxon>
        <taxon>Pseudomonadati</taxon>
        <taxon>Pseudomonadota</taxon>
        <taxon>Betaproteobacteria</taxon>
        <taxon>Burkholderiales</taxon>
        <taxon>Alcaligenaceae</taxon>
        <taxon>Taylorella</taxon>
    </lineage>
</organism>
<feature type="chain" id="PRO_5003710394" description="Pentapeptide MXKDX repeat protein" evidence="2">
    <location>
        <begin position="20"/>
        <end position="132"/>
    </location>
</feature>
<sequence length="132" mass="15312">MKSTLFLTMGLAFSSVAFAQSASTMVDSAKDEMKSAVVENTDADRKPLLIKPKNQAQPTSETKTNTDESMDGMKDDHDHDKHDHDKDHKKHDHDHKKHDHDHDHKKHDHDHDHDKHDHDKEHKNDVLKKKHQ</sequence>
<evidence type="ECO:0000313" key="3">
    <source>
        <dbReference type="EMBL" id="CCG19032.1"/>
    </source>
</evidence>